<dbReference type="Proteomes" id="UP000675781">
    <property type="component" value="Unassembled WGS sequence"/>
</dbReference>
<gene>
    <name evidence="1" type="ORF">KDL01_38510</name>
</gene>
<dbReference type="EMBL" id="JAGSOG010000398">
    <property type="protein sequence ID" value="MBR7839219.1"/>
    <property type="molecule type" value="Genomic_DNA"/>
</dbReference>
<sequence>MPGHARLHGLLPARPYADRELWCTGCWNRLSEFERFHLIFRLRPFVRSRAPSDTSTISYTYNGYLSTLAEIKTYGSTGAGAGPPATADGPA</sequence>
<reference evidence="1" key="1">
    <citation type="submission" date="2021-04" db="EMBL/GenBank/DDBJ databases">
        <title>Genome based classification of Actinospica acidithermotolerans sp. nov., an actinobacterium isolated from an Indonesian hot spring.</title>
        <authorList>
            <person name="Kusuma A.B."/>
            <person name="Putra K.E."/>
            <person name="Nafisah S."/>
            <person name="Loh J."/>
            <person name="Nouioui I."/>
            <person name="Goodfellow M."/>
        </authorList>
    </citation>
    <scope>NUCLEOTIDE SEQUENCE</scope>
    <source>
        <strain evidence="1">CSCA 57</strain>
    </source>
</reference>
<dbReference type="AlphaFoldDB" id="A0A941IT27"/>
<dbReference type="RefSeq" id="WP_212533659.1">
    <property type="nucleotide sequence ID" value="NZ_JAGSOG010000398.1"/>
</dbReference>
<evidence type="ECO:0000313" key="1">
    <source>
        <dbReference type="EMBL" id="MBR7839219.1"/>
    </source>
</evidence>
<keyword evidence="2" id="KW-1185">Reference proteome</keyword>
<name>A0A941IT27_9ACTN</name>
<accession>A0A941IT27</accession>
<proteinExistence type="predicted"/>
<organism evidence="1 2">
    <name type="scientific">Actinospica durhamensis</name>
    <dbReference type="NCBI Taxonomy" id="1508375"/>
    <lineage>
        <taxon>Bacteria</taxon>
        <taxon>Bacillati</taxon>
        <taxon>Actinomycetota</taxon>
        <taxon>Actinomycetes</taxon>
        <taxon>Catenulisporales</taxon>
        <taxon>Actinospicaceae</taxon>
        <taxon>Actinospica</taxon>
    </lineage>
</organism>
<evidence type="ECO:0000313" key="2">
    <source>
        <dbReference type="Proteomes" id="UP000675781"/>
    </source>
</evidence>
<comment type="caution">
    <text evidence="1">The sequence shown here is derived from an EMBL/GenBank/DDBJ whole genome shotgun (WGS) entry which is preliminary data.</text>
</comment>
<protein>
    <submittedName>
        <fullName evidence="1">Uncharacterized protein</fullName>
    </submittedName>
</protein>